<dbReference type="GO" id="GO:0016836">
    <property type="term" value="F:hydro-lyase activity"/>
    <property type="evidence" value="ECO:0007669"/>
    <property type="project" value="InterPro"/>
</dbReference>
<keyword evidence="2 4" id="KW-0456">Lyase</keyword>
<evidence type="ECO:0000313" key="6">
    <source>
        <dbReference type="EMBL" id="AKV77567.1"/>
    </source>
</evidence>
<name>A0A088E482_9CREN</name>
<dbReference type="InterPro" id="IPR004647">
    <property type="entry name" value="Fe-S_hydro-lyase_TtdB-typ_cat"/>
</dbReference>
<feature type="domain" description="Fe-S hydro-lyase tartrate dehydratase beta-type catalytic" evidence="3">
    <location>
        <begin position="4"/>
        <end position="172"/>
    </location>
</feature>
<dbReference type="Proteomes" id="UP000068832">
    <property type="component" value="Chromosome"/>
</dbReference>
<dbReference type="OMA" id="IYHCGPL"/>
<proteinExistence type="inferred from homology"/>
<dbReference type="PANTHER" id="PTHR43351:SF2">
    <property type="entry name" value="L(+)-TARTRATE DEHYDRATASE SUBUNIT BETA-RELATED"/>
    <property type="match status" value="1"/>
</dbReference>
<accession>A0A088E482</accession>
<reference evidence="4 10" key="1">
    <citation type="journal article" date="2014" name="J. Bacteriol.">
        <title>Role of an Archaeal PitA Transporter in the Copper and Arsenic Resistance of Metallosphaera sedula, an Extreme Thermoacidophile.</title>
        <authorList>
            <person name="McCarthy S."/>
            <person name="Ai C."/>
            <person name="Wheaton G."/>
            <person name="Tevatia R."/>
            <person name="Eckrich V."/>
            <person name="Kelly R."/>
            <person name="Blum P."/>
        </authorList>
    </citation>
    <scope>NUCLEOTIDE SEQUENCE [LARGE SCALE GENOMIC DNA]</scope>
    <source>
        <strain evidence="4 10">CuR1</strain>
    </source>
</reference>
<dbReference type="Proteomes" id="UP000029084">
    <property type="component" value="Chromosome"/>
</dbReference>
<dbReference type="EMBL" id="CP008822">
    <property type="protein sequence ID" value="AIM27264.1"/>
    <property type="molecule type" value="Genomic_DNA"/>
</dbReference>
<dbReference type="EMBL" id="CP012172">
    <property type="protein sequence ID" value="AKV75325.1"/>
    <property type="molecule type" value="Genomic_DNA"/>
</dbReference>
<comment type="similarity">
    <text evidence="1">Belongs to the class-I fumarase family.</text>
</comment>
<dbReference type="PATRIC" id="fig|43687.5.peg.1162"/>
<dbReference type="Pfam" id="PF05683">
    <property type="entry name" value="Fumerase_C"/>
    <property type="match status" value="1"/>
</dbReference>
<evidence type="ECO:0000256" key="1">
    <source>
        <dbReference type="ARBA" id="ARBA00008876"/>
    </source>
</evidence>
<dbReference type="Gene3D" id="3.20.130.10">
    <property type="entry name" value="Fe-S hydro-lyase, tartrate dehydratase beta-type, catalytic domain"/>
    <property type="match status" value="1"/>
</dbReference>
<dbReference type="Proteomes" id="UP000061362">
    <property type="component" value="Chromosome"/>
</dbReference>
<dbReference type="AlphaFoldDB" id="A0A088E482"/>
<evidence type="ECO:0000313" key="8">
    <source>
        <dbReference type="EMBL" id="AKV82058.1"/>
    </source>
</evidence>
<organism evidence="4 10">
    <name type="scientific">Metallosphaera sedula</name>
    <dbReference type="NCBI Taxonomy" id="43687"/>
    <lineage>
        <taxon>Archaea</taxon>
        <taxon>Thermoproteota</taxon>
        <taxon>Thermoprotei</taxon>
        <taxon>Sulfolobales</taxon>
        <taxon>Sulfolobaceae</taxon>
        <taxon>Metallosphaera</taxon>
    </lineage>
</organism>
<evidence type="ECO:0000313" key="14">
    <source>
        <dbReference type="Proteomes" id="UP000062475"/>
    </source>
</evidence>
<dbReference type="PANTHER" id="PTHR43351">
    <property type="entry name" value="L(+)-TARTRATE DEHYDRATASE SUBUNIT BETA"/>
    <property type="match status" value="1"/>
</dbReference>
<evidence type="ECO:0000313" key="12">
    <source>
        <dbReference type="Proteomes" id="UP000061362"/>
    </source>
</evidence>
<dbReference type="EMBL" id="CP012175">
    <property type="protein sequence ID" value="AKV82058.1"/>
    <property type="molecule type" value="Genomic_DNA"/>
</dbReference>
<evidence type="ECO:0000259" key="3">
    <source>
        <dbReference type="Pfam" id="PF05683"/>
    </source>
</evidence>
<dbReference type="SUPFAM" id="SSF117457">
    <property type="entry name" value="FumA C-terminal domain-like"/>
    <property type="match status" value="1"/>
</dbReference>
<dbReference type="Proteomes" id="UP000062475">
    <property type="component" value="Chromosome"/>
</dbReference>
<sequence length="191" mass="21238">MSKLETPLKEDVVQSLRLGEEVYLSGKIYIMRDATLRRIFEQGVAPPVNLKDQVVFFGAPSFTKDSNGYTILSVGVTTSQRMEKYIPRLLNELGVKGIVGKGELSERMNPEFSRAKSVYLLFVGGAAALATSSIQRVNKVWWEDLRGEALFEVEVNSLGPAFVAIDAQGGNLLMENREKVLRNLNALLKEE</sequence>
<dbReference type="EMBL" id="CP012174">
    <property type="protein sequence ID" value="AKV79813.1"/>
    <property type="molecule type" value="Genomic_DNA"/>
</dbReference>
<evidence type="ECO:0000313" key="5">
    <source>
        <dbReference type="EMBL" id="AKV75325.1"/>
    </source>
</evidence>
<evidence type="ECO:0000256" key="2">
    <source>
        <dbReference type="ARBA" id="ARBA00023239"/>
    </source>
</evidence>
<evidence type="ECO:0000313" key="11">
    <source>
        <dbReference type="Proteomes" id="UP000056255"/>
    </source>
</evidence>
<evidence type="ECO:0000313" key="15">
    <source>
        <dbReference type="Proteomes" id="UP000068832"/>
    </source>
</evidence>
<dbReference type="Proteomes" id="UP000056255">
    <property type="component" value="Chromosome"/>
</dbReference>
<evidence type="ECO:0000313" key="7">
    <source>
        <dbReference type="EMBL" id="AKV79813.1"/>
    </source>
</evidence>
<dbReference type="EMBL" id="CP012173">
    <property type="protein sequence ID" value="AKV77567.1"/>
    <property type="molecule type" value="Genomic_DNA"/>
</dbReference>
<dbReference type="Proteomes" id="UP000062398">
    <property type="component" value="Chromosome"/>
</dbReference>
<dbReference type="RefSeq" id="WP_012021065.1">
    <property type="nucleotide sequence ID" value="NZ_AP019770.1"/>
</dbReference>
<evidence type="ECO:0000313" key="4">
    <source>
        <dbReference type="EMBL" id="AIM27264.1"/>
    </source>
</evidence>
<reference evidence="9 11" key="3">
    <citation type="submission" date="2015-07" db="EMBL/GenBank/DDBJ databases">
        <title>Physiological, transcriptional responses and genome re-sequencing of acid resistant extremely thermoacidophilic Metallosphaera sedula SARC-M1.</title>
        <authorList>
            <person name="Ai C."/>
            <person name="McCarthy S."/>
            <person name="Eckrich V."/>
            <person name="Rudrappa D."/>
            <person name="Qiu G."/>
            <person name="Blum P."/>
        </authorList>
    </citation>
    <scope>NUCLEOTIDE SEQUENCE [LARGE SCALE GENOMIC DNA]</scope>
    <source>
        <strain evidence="9 11">SARC-M1</strain>
    </source>
</reference>
<evidence type="ECO:0000313" key="10">
    <source>
        <dbReference type="Proteomes" id="UP000029084"/>
    </source>
</evidence>
<dbReference type="InterPro" id="IPR036660">
    <property type="entry name" value="Fe-S_hydroAse_TtdB_cat_sf"/>
</dbReference>
<reference evidence="12 13" key="2">
    <citation type="journal article" date="2015" name="Genome Announc.">
        <title>Complete Genome Sequences of Evolved Arsenate-Resistant Metallosphaera sedula Strains.</title>
        <authorList>
            <person name="Ai C."/>
            <person name="McCarthy S."/>
            <person name="Schackwitz W."/>
            <person name="Martin J."/>
            <person name="Lipzen A."/>
            <person name="Blum P."/>
        </authorList>
    </citation>
    <scope>NUCLEOTIDE SEQUENCE [LARGE SCALE GENOMIC DNA]</scope>
    <source>
        <strain evidence="7 13">ARS120-1</strain>
        <strain evidence="8 12">ARS120-2</strain>
        <strain evidence="5 15">ARS50-1</strain>
        <strain evidence="6 14">ARS50-2</strain>
    </source>
</reference>
<dbReference type="NCBIfam" id="TIGR00723">
    <property type="entry name" value="ttdB_fumA_fumB"/>
    <property type="match status" value="1"/>
</dbReference>
<dbReference type="OrthoDB" id="34134at2157"/>
<gene>
    <name evidence="4" type="ORF">HA72_1115</name>
    <name evidence="5" type="ORF">MsedA_1130</name>
    <name evidence="6" type="ORF">MsedB_1132</name>
    <name evidence="7" type="ORF">MsedC_1130</name>
    <name evidence="8" type="ORF">MsedD_1131</name>
    <name evidence="9" type="ORF">MsedE_1133</name>
</gene>
<evidence type="ECO:0000313" key="9">
    <source>
        <dbReference type="EMBL" id="AKV84298.1"/>
    </source>
</evidence>
<dbReference type="GeneID" id="91755588"/>
<dbReference type="EMBL" id="CP012176">
    <property type="protein sequence ID" value="AKV84298.1"/>
    <property type="molecule type" value="Genomic_DNA"/>
</dbReference>
<evidence type="ECO:0000313" key="13">
    <source>
        <dbReference type="Proteomes" id="UP000062398"/>
    </source>
</evidence>
<protein>
    <submittedName>
        <fullName evidence="5">Fe-S hydro-lyase subunit beta</fullName>
    </submittedName>
    <submittedName>
        <fullName evidence="4">Hydro-lyase, Fe-S type, tartrate/fumarate subfamily, beta subunit</fullName>
    </submittedName>
</protein>